<proteinExistence type="predicted"/>
<reference evidence="1" key="1">
    <citation type="submission" date="2018-04" db="EMBL/GenBank/DDBJ databases">
        <authorList>
            <person name="Go L.Y."/>
            <person name="Mitchell J.A."/>
        </authorList>
    </citation>
    <scope>NUCLEOTIDE SEQUENCE</scope>
    <source>
        <strain evidence="1">ARTV</strain>
    </source>
</reference>
<organism evidence="1">
    <name type="scientific">Arsenophonus endosymbiont of Trialeurodes vaporariorum</name>
    <dbReference type="NCBI Taxonomy" id="235567"/>
    <lineage>
        <taxon>Bacteria</taxon>
        <taxon>Pseudomonadati</taxon>
        <taxon>Pseudomonadota</taxon>
        <taxon>Gammaproteobacteria</taxon>
        <taxon>Enterobacterales</taxon>
        <taxon>Morganellaceae</taxon>
        <taxon>Arsenophonus</taxon>
    </lineage>
</organism>
<dbReference type="EMBL" id="UFQR01000003">
    <property type="protein sequence ID" value="SSW95277.1"/>
    <property type="molecule type" value="Genomic_DNA"/>
</dbReference>
<sequence length="72" mass="8370">MICLTKVYENCTGETLYFNKMSEAKKVQKKSAAKYHKIWFVSDNFKIEAMEDSYYSDKDVVSKIELVTEAIS</sequence>
<accession>A0A3B0MC94</accession>
<dbReference type="AlphaFoldDB" id="A0A3B0MC94"/>
<protein>
    <submittedName>
        <fullName evidence="1">Uncharacterized protein</fullName>
    </submittedName>
</protein>
<gene>
    <name evidence="1" type="ORF">ARTV_1024</name>
</gene>
<name>A0A3B0MC94_9GAMM</name>
<evidence type="ECO:0000313" key="1">
    <source>
        <dbReference type="EMBL" id="SSW95277.1"/>
    </source>
</evidence>